<evidence type="ECO:0000313" key="2">
    <source>
        <dbReference type="EMBL" id="KAF0749678.1"/>
    </source>
</evidence>
<dbReference type="Gene3D" id="3.60.10.10">
    <property type="entry name" value="Endonuclease/exonuclease/phosphatase"/>
    <property type="match status" value="1"/>
</dbReference>
<sequence>MTKAWTFPTGLDTSTSGRFQKHELCCLVKYNFRLKAEIYEELLELNYKVISVTRLQNRNKSPIPIVAVILEKSAKNIFSLDRLFHCVITVENRKDSNSIPQCQNCQRFNHTKNFCKLPPRCVKCPELHHFSDCTKDKNSPPICVNCNENHPANYKGYNDQTNNANITNDLIKSLMPLFTSLITEIIKKVITNHKMSININNTNIVIINWNANGIKRNRNTFAAFLSHYNVDIACISETHLSTPETIKFNGYSIYRNDRLAARPSGGVSLLIRTKIKHQQAYIPPLRSLEAVAITLSINNTNTAIVSAYQSPSFNMYTNDFDKILTVYNKYLSNSSTIISAPVKPTYYPYDPNKSSDILDVVLLKSTSVIINQEPLFKLDSDHLPVKISIGASLTHTESTRKLLNGKPDWDKFKQFIIDNILIPRTISNTLTADEAITHFRETISKAAEQCTTVFSCTFNKQTSN</sequence>
<dbReference type="Proteomes" id="UP000478052">
    <property type="component" value="Unassembled WGS sequence"/>
</dbReference>
<dbReference type="AlphaFoldDB" id="A0A6G0Y5I4"/>
<keyword evidence="3" id="KW-1185">Reference proteome</keyword>
<dbReference type="EMBL" id="VUJU01006011">
    <property type="protein sequence ID" value="KAF0749678.1"/>
    <property type="molecule type" value="Genomic_DNA"/>
</dbReference>
<dbReference type="PANTHER" id="PTHR33273">
    <property type="entry name" value="DOMAIN-CONTAINING PROTEIN, PUTATIVE-RELATED"/>
    <property type="match status" value="1"/>
</dbReference>
<dbReference type="GO" id="GO:0003824">
    <property type="term" value="F:catalytic activity"/>
    <property type="evidence" value="ECO:0007669"/>
    <property type="project" value="InterPro"/>
</dbReference>
<dbReference type="Pfam" id="PF07530">
    <property type="entry name" value="PRE_C2HC"/>
    <property type="match status" value="1"/>
</dbReference>
<dbReference type="SMART" id="SM00596">
    <property type="entry name" value="PRE_C2HC"/>
    <property type="match status" value="1"/>
</dbReference>
<feature type="domain" description="Pre-C2HC" evidence="1">
    <location>
        <begin position="35"/>
        <end position="100"/>
    </location>
</feature>
<evidence type="ECO:0000259" key="1">
    <source>
        <dbReference type="SMART" id="SM00596"/>
    </source>
</evidence>
<proteinExistence type="predicted"/>
<organism evidence="2 3">
    <name type="scientific">Aphis craccivora</name>
    <name type="common">Cowpea aphid</name>
    <dbReference type="NCBI Taxonomy" id="307492"/>
    <lineage>
        <taxon>Eukaryota</taxon>
        <taxon>Metazoa</taxon>
        <taxon>Ecdysozoa</taxon>
        <taxon>Arthropoda</taxon>
        <taxon>Hexapoda</taxon>
        <taxon>Insecta</taxon>
        <taxon>Pterygota</taxon>
        <taxon>Neoptera</taxon>
        <taxon>Paraneoptera</taxon>
        <taxon>Hemiptera</taxon>
        <taxon>Sternorrhyncha</taxon>
        <taxon>Aphidomorpha</taxon>
        <taxon>Aphidoidea</taxon>
        <taxon>Aphididae</taxon>
        <taxon>Aphidini</taxon>
        <taxon>Aphis</taxon>
        <taxon>Aphis</taxon>
    </lineage>
</organism>
<comment type="caution">
    <text evidence="2">The sequence shown here is derived from an EMBL/GenBank/DDBJ whole genome shotgun (WGS) entry which is preliminary data.</text>
</comment>
<evidence type="ECO:0000313" key="3">
    <source>
        <dbReference type="Proteomes" id="UP000478052"/>
    </source>
</evidence>
<gene>
    <name evidence="2" type="ORF">FWK35_00020275</name>
</gene>
<name>A0A6G0Y5I4_APHCR</name>
<dbReference type="SUPFAM" id="SSF56219">
    <property type="entry name" value="DNase I-like"/>
    <property type="match status" value="1"/>
</dbReference>
<dbReference type="OrthoDB" id="6629622at2759"/>
<dbReference type="PANTHER" id="PTHR33273:SF4">
    <property type="entry name" value="ENDONUCLEASE_EXONUCLEASE_PHOSPHATASE DOMAIN-CONTAINING PROTEIN"/>
    <property type="match status" value="1"/>
</dbReference>
<protein>
    <recommendedName>
        <fullName evidence="1">Pre-C2HC domain-containing protein</fullName>
    </recommendedName>
</protein>
<dbReference type="InterPro" id="IPR005135">
    <property type="entry name" value="Endo/exonuclease/phosphatase"/>
</dbReference>
<accession>A0A6G0Y5I4</accession>
<dbReference type="Pfam" id="PF03372">
    <property type="entry name" value="Exo_endo_phos"/>
    <property type="match status" value="1"/>
</dbReference>
<reference evidence="2 3" key="1">
    <citation type="submission" date="2019-08" db="EMBL/GenBank/DDBJ databases">
        <title>Whole genome of Aphis craccivora.</title>
        <authorList>
            <person name="Voronova N.V."/>
            <person name="Shulinski R.S."/>
            <person name="Bandarenka Y.V."/>
            <person name="Zhorov D.G."/>
            <person name="Warner D."/>
        </authorList>
    </citation>
    <scope>NUCLEOTIDE SEQUENCE [LARGE SCALE GENOMIC DNA]</scope>
    <source>
        <strain evidence="2">180601</strain>
        <tissue evidence="2">Whole Body</tissue>
    </source>
</reference>
<dbReference type="InterPro" id="IPR036691">
    <property type="entry name" value="Endo/exonu/phosph_ase_sf"/>
</dbReference>
<dbReference type="InterPro" id="IPR006579">
    <property type="entry name" value="Pre_C2HC_dom"/>
</dbReference>